<evidence type="ECO:0000313" key="6">
    <source>
        <dbReference type="EMBL" id="MCL1117348.1"/>
    </source>
</evidence>
<keyword evidence="7" id="KW-1185">Reference proteome</keyword>
<organism evidence="6 7">
    <name type="scientific">Shewanella aestuarii</name>
    <dbReference type="NCBI Taxonomy" id="1028752"/>
    <lineage>
        <taxon>Bacteria</taxon>
        <taxon>Pseudomonadati</taxon>
        <taxon>Pseudomonadota</taxon>
        <taxon>Gammaproteobacteria</taxon>
        <taxon>Alteromonadales</taxon>
        <taxon>Shewanellaceae</taxon>
        <taxon>Shewanella</taxon>
    </lineage>
</organism>
<protein>
    <recommendedName>
        <fullName evidence="1">diguanylate cyclase</fullName>
        <ecNumber evidence="1">2.7.7.65</ecNumber>
    </recommendedName>
</protein>
<dbReference type="Proteomes" id="UP001203212">
    <property type="component" value="Unassembled WGS sequence"/>
</dbReference>
<dbReference type="PANTHER" id="PTHR45138:SF9">
    <property type="entry name" value="DIGUANYLATE CYCLASE DGCM-RELATED"/>
    <property type="match status" value="1"/>
</dbReference>
<evidence type="ECO:0000313" key="7">
    <source>
        <dbReference type="Proteomes" id="UP001203212"/>
    </source>
</evidence>
<keyword evidence="3" id="KW-0175">Coiled coil</keyword>
<feature type="domain" description="GGDEF" evidence="5">
    <location>
        <begin position="433"/>
        <end position="566"/>
    </location>
</feature>
<gene>
    <name evidence="6" type="ORF">L2689_08855</name>
</gene>
<dbReference type="SUPFAM" id="SSF55073">
    <property type="entry name" value="Nucleotide cyclase"/>
    <property type="match status" value="1"/>
</dbReference>
<dbReference type="EMBL" id="JAKILK010000003">
    <property type="protein sequence ID" value="MCL1117348.1"/>
    <property type="molecule type" value="Genomic_DNA"/>
</dbReference>
<keyword evidence="4" id="KW-1133">Transmembrane helix</keyword>
<evidence type="ECO:0000256" key="4">
    <source>
        <dbReference type="SAM" id="Phobius"/>
    </source>
</evidence>
<reference evidence="6 7" key="1">
    <citation type="submission" date="2022-01" db="EMBL/GenBank/DDBJ databases">
        <title>Whole genome-based taxonomy of the Shewanellaceae.</title>
        <authorList>
            <person name="Martin-Rodriguez A.J."/>
        </authorList>
    </citation>
    <scope>NUCLEOTIDE SEQUENCE [LARGE SCALE GENOMIC DNA]</scope>
    <source>
        <strain evidence="6 7">JCM 17801</strain>
    </source>
</reference>
<accession>A0ABT0L0V9</accession>
<dbReference type="InterPro" id="IPR043128">
    <property type="entry name" value="Rev_trsase/Diguanyl_cyclase"/>
</dbReference>
<comment type="catalytic activity">
    <reaction evidence="2">
        <text>2 GTP = 3',3'-c-di-GMP + 2 diphosphate</text>
        <dbReference type="Rhea" id="RHEA:24898"/>
        <dbReference type="ChEBI" id="CHEBI:33019"/>
        <dbReference type="ChEBI" id="CHEBI:37565"/>
        <dbReference type="ChEBI" id="CHEBI:58805"/>
        <dbReference type="EC" id="2.7.7.65"/>
    </reaction>
</comment>
<evidence type="ECO:0000259" key="5">
    <source>
        <dbReference type="PROSITE" id="PS50887"/>
    </source>
</evidence>
<dbReference type="RefSeq" id="WP_188840675.1">
    <property type="nucleotide sequence ID" value="NZ_BMOT01000003.1"/>
</dbReference>
<name>A0ABT0L0V9_9GAMM</name>
<evidence type="ECO:0000256" key="1">
    <source>
        <dbReference type="ARBA" id="ARBA00012528"/>
    </source>
</evidence>
<dbReference type="NCBIfam" id="TIGR00254">
    <property type="entry name" value="GGDEF"/>
    <property type="match status" value="1"/>
</dbReference>
<dbReference type="Gene3D" id="1.25.40.10">
    <property type="entry name" value="Tetratricopeptide repeat domain"/>
    <property type="match status" value="2"/>
</dbReference>
<dbReference type="PANTHER" id="PTHR45138">
    <property type="entry name" value="REGULATORY COMPONENTS OF SENSORY TRANSDUCTION SYSTEM"/>
    <property type="match status" value="1"/>
</dbReference>
<keyword evidence="4" id="KW-0472">Membrane</keyword>
<dbReference type="EC" id="2.7.7.65" evidence="1"/>
<comment type="caution">
    <text evidence="6">The sequence shown here is derived from an EMBL/GenBank/DDBJ whole genome shotgun (WGS) entry which is preliminary data.</text>
</comment>
<feature type="coiled-coil region" evidence="3">
    <location>
        <begin position="333"/>
        <end position="360"/>
    </location>
</feature>
<dbReference type="InterPro" id="IPR000160">
    <property type="entry name" value="GGDEF_dom"/>
</dbReference>
<dbReference type="SMART" id="SM00267">
    <property type="entry name" value="GGDEF"/>
    <property type="match status" value="1"/>
</dbReference>
<proteinExistence type="predicted"/>
<dbReference type="InterPro" id="IPR050469">
    <property type="entry name" value="Diguanylate_Cyclase"/>
</dbReference>
<evidence type="ECO:0000256" key="3">
    <source>
        <dbReference type="SAM" id="Coils"/>
    </source>
</evidence>
<sequence length="569" mass="65308">MQLVFASGVFASQNFDEDLAKVDKLLQTDLPQAEIMFAELEHSLPQLTSSQLATYHTLYSIKYLYLSELDKANSSLELALSFDPSEELLTRIYLYKVTIYLMQRNYQAAFSMLEINLSRIKNYQDTSLKVASYVRLLNIFLDLNAYDEMRDTASLVLNLNQGKNTKDECYAKLYLAVATLRLAQYQQANNLFKESQIYCETNEQPLIGTMSIKGQAESYFELGQLAIAKPMFETALTGYQKFRFQPEINDVKSYLSKIYFYQQDYAKAAEYADELSKLNEDKVNQHVKKRANEVLAMLANKDGDYAKAYQYQQIAHTLDLQDLNDKTNKQNAYQMARFNNAEANRENKSLQQERMLMMQQKDLMLKEKSSSMMFSTLLFGVCVGLLLLLLTAWLQRNQFRRQAQRDGLTGIYNRQTGQDLAEDELVQVQANHNQFSVMILDLDLFKSINDRFGHATGDWTLKKVTHVIQDIIRPTDIFCRMGGEEFVLYLPNTDEQTASVLAESIRSEIESINTKYSGHNFSISISIGISSLDEDDLSLDPLLSRADIALYESKRQGRNKVLIYQPAFA</sequence>
<dbReference type="InterPro" id="IPR029787">
    <property type="entry name" value="Nucleotide_cyclase"/>
</dbReference>
<evidence type="ECO:0000256" key="2">
    <source>
        <dbReference type="ARBA" id="ARBA00034247"/>
    </source>
</evidence>
<feature type="transmembrane region" description="Helical" evidence="4">
    <location>
        <begin position="372"/>
        <end position="394"/>
    </location>
</feature>
<keyword evidence="4" id="KW-0812">Transmembrane</keyword>
<dbReference type="InterPro" id="IPR011990">
    <property type="entry name" value="TPR-like_helical_dom_sf"/>
</dbReference>
<dbReference type="CDD" id="cd01949">
    <property type="entry name" value="GGDEF"/>
    <property type="match status" value="1"/>
</dbReference>
<dbReference type="SUPFAM" id="SSF48452">
    <property type="entry name" value="TPR-like"/>
    <property type="match status" value="2"/>
</dbReference>
<dbReference type="Gene3D" id="3.30.70.270">
    <property type="match status" value="1"/>
</dbReference>
<dbReference type="Pfam" id="PF00990">
    <property type="entry name" value="GGDEF"/>
    <property type="match status" value="1"/>
</dbReference>
<dbReference type="PROSITE" id="PS50887">
    <property type="entry name" value="GGDEF"/>
    <property type="match status" value="1"/>
</dbReference>